<organism evidence="3 4">
    <name type="scientific">Aeromicrobium phragmitis</name>
    <dbReference type="NCBI Taxonomy" id="2478914"/>
    <lineage>
        <taxon>Bacteria</taxon>
        <taxon>Bacillati</taxon>
        <taxon>Actinomycetota</taxon>
        <taxon>Actinomycetes</taxon>
        <taxon>Propionibacteriales</taxon>
        <taxon>Nocardioidaceae</taxon>
        <taxon>Aeromicrobium</taxon>
    </lineage>
</organism>
<evidence type="ECO:0000256" key="2">
    <source>
        <dbReference type="SAM" id="SignalP"/>
    </source>
</evidence>
<comment type="caution">
    <text evidence="3">The sequence shown here is derived from an EMBL/GenBank/DDBJ whole genome shotgun (WGS) entry which is preliminary data.</text>
</comment>
<dbReference type="GO" id="GO:0006508">
    <property type="term" value="P:proteolysis"/>
    <property type="evidence" value="ECO:0007669"/>
    <property type="project" value="InterPro"/>
</dbReference>
<name>A0A3L8PKB6_9ACTN</name>
<dbReference type="GO" id="GO:0016805">
    <property type="term" value="F:dipeptidase activity"/>
    <property type="evidence" value="ECO:0007669"/>
    <property type="project" value="InterPro"/>
</dbReference>
<feature type="transmembrane region" description="Helical" evidence="1">
    <location>
        <begin position="604"/>
        <end position="622"/>
    </location>
</feature>
<dbReference type="GO" id="GO:0070004">
    <property type="term" value="F:cysteine-type exopeptidase activity"/>
    <property type="evidence" value="ECO:0007669"/>
    <property type="project" value="InterPro"/>
</dbReference>
<keyword evidence="1" id="KW-0812">Transmembrane</keyword>
<gene>
    <name evidence="3" type="ORF">D9V41_12655</name>
</gene>
<dbReference type="OrthoDB" id="5147328at2"/>
<dbReference type="InterPro" id="IPR005322">
    <property type="entry name" value="Peptidase_C69"/>
</dbReference>
<reference evidence="3 4" key="1">
    <citation type="submission" date="2018-10" db="EMBL/GenBank/DDBJ databases">
        <title>Aeromicrobium sp. 9W16Y-2 whole genome shotgun sequence.</title>
        <authorList>
            <person name="Li F."/>
        </authorList>
    </citation>
    <scope>NUCLEOTIDE SEQUENCE [LARGE SCALE GENOMIC DNA]</scope>
    <source>
        <strain evidence="3 4">9W16Y-2</strain>
    </source>
</reference>
<evidence type="ECO:0000313" key="3">
    <source>
        <dbReference type="EMBL" id="RLV55163.1"/>
    </source>
</evidence>
<protein>
    <submittedName>
        <fullName evidence="3">Peptidase U34</fullName>
    </submittedName>
</protein>
<dbReference type="Pfam" id="PF03577">
    <property type="entry name" value="Peptidase_C69"/>
    <property type="match status" value="1"/>
</dbReference>
<accession>A0A3L8PKB6</accession>
<dbReference type="EMBL" id="RDBF01000010">
    <property type="protein sequence ID" value="RLV55163.1"/>
    <property type="molecule type" value="Genomic_DNA"/>
</dbReference>
<evidence type="ECO:0000256" key="1">
    <source>
        <dbReference type="SAM" id="Phobius"/>
    </source>
</evidence>
<dbReference type="Proteomes" id="UP000282515">
    <property type="component" value="Unassembled WGS sequence"/>
</dbReference>
<feature type="signal peptide" evidence="2">
    <location>
        <begin position="1"/>
        <end position="44"/>
    </location>
</feature>
<dbReference type="PANTHER" id="PTHR12994">
    <property type="entry name" value="SECERNIN"/>
    <property type="match status" value="1"/>
</dbReference>
<keyword evidence="1" id="KW-0472">Membrane</keyword>
<proteinExistence type="predicted"/>
<evidence type="ECO:0000313" key="4">
    <source>
        <dbReference type="Proteomes" id="UP000282515"/>
    </source>
</evidence>
<dbReference type="PANTHER" id="PTHR12994:SF17">
    <property type="entry name" value="LD30995P"/>
    <property type="match status" value="1"/>
</dbReference>
<feature type="chain" id="PRO_5018324846" evidence="2">
    <location>
        <begin position="45"/>
        <end position="630"/>
    </location>
</feature>
<keyword evidence="2" id="KW-0732">Signal</keyword>
<keyword evidence="4" id="KW-1185">Reference proteome</keyword>
<keyword evidence="1" id="KW-1133">Transmembrane helix</keyword>
<dbReference type="AlphaFoldDB" id="A0A3L8PKB6"/>
<sequence>MSCRLLRRSVFPFRRSSVRPRFHRRAASIALTLGLVTAAAPVVAQEAPHRGGPDADPDKSIAFYVGKDLTADGHPLIGGFGHEPSSHWVEVVPEQDHPDGATITVGVTEDADMPGELSEIPQVEHTYRYITSNYSEFTGLPAPLTNGGINEKNVAARDVWSNSREELWDMTPTDQTGPQYSDLARIAMERADTARDAVEILGDLIDTYGYSTYGGNSHLFADENEGWIFIEYSGGEGLWAAERLGSDEVRVSYPGYIKEFPTDALNGEDPDYLGSSNLVSFAEEQGWYDAATDDVFDLQEIYQQPFPTEQFEVGEIADPEDPAPYRNPISLEAELEELAPVSLQDMMRLVRDPRWSDDRSGYGHVAELRSDLVDPRLITLWVAPTAAVTAPYTPIAIGTQTLPEEFSQHRYLTAEASSTYLNPEFAEQEATEYATQTYKRLMYATCARPEEYLGEVTAAFEGFEASTIEEWQDVQQEAADVVEDGGDPAETLTTYTSSNALDGLALGNHLLDDVLARSRADGGLRTPSVEIDEGTTASARSQSMVLDGVSARDRMNCDLGGGWADGSTLDRQGEYGDPEDVPDYSAAHVTGRPAADDDAGGSQALILGFGGLVVGLVLGALTEGWRRRRA</sequence>